<keyword evidence="3" id="KW-0808">Transferase</keyword>
<name>A0A1M6IS61_9FLAO</name>
<gene>
    <name evidence="3" type="ORF">SAMN04488513_104100</name>
</gene>
<dbReference type="InterPro" id="IPR036890">
    <property type="entry name" value="HATPase_C_sf"/>
</dbReference>
<reference evidence="4" key="1">
    <citation type="submission" date="2016-11" db="EMBL/GenBank/DDBJ databases">
        <authorList>
            <person name="Varghese N."/>
            <person name="Submissions S."/>
        </authorList>
    </citation>
    <scope>NUCLEOTIDE SEQUENCE [LARGE SCALE GENOMIC DNA]</scope>
    <source>
        <strain evidence="4">DSM 19858</strain>
    </source>
</reference>
<keyword evidence="3" id="KW-0418">Kinase</keyword>
<dbReference type="OrthoDB" id="9809908at2"/>
<dbReference type="Pfam" id="PF06580">
    <property type="entry name" value="His_kinase"/>
    <property type="match status" value="1"/>
</dbReference>
<keyword evidence="1" id="KW-0472">Membrane</keyword>
<feature type="transmembrane region" description="Helical" evidence="1">
    <location>
        <begin position="115"/>
        <end position="134"/>
    </location>
</feature>
<feature type="transmembrane region" description="Helical" evidence="1">
    <location>
        <begin position="7"/>
        <end position="26"/>
    </location>
</feature>
<dbReference type="InterPro" id="IPR050640">
    <property type="entry name" value="Bact_2-comp_sensor_kinase"/>
</dbReference>
<evidence type="ECO:0000313" key="4">
    <source>
        <dbReference type="Proteomes" id="UP000184543"/>
    </source>
</evidence>
<dbReference type="Proteomes" id="UP000184543">
    <property type="component" value="Unassembled WGS sequence"/>
</dbReference>
<dbReference type="Gene3D" id="3.30.565.10">
    <property type="entry name" value="Histidine kinase-like ATPase, C-terminal domain"/>
    <property type="match status" value="1"/>
</dbReference>
<feature type="transmembrane region" description="Helical" evidence="1">
    <location>
        <begin position="38"/>
        <end position="58"/>
    </location>
</feature>
<dbReference type="EMBL" id="FQYU01000004">
    <property type="protein sequence ID" value="SHJ37306.1"/>
    <property type="molecule type" value="Genomic_DNA"/>
</dbReference>
<keyword evidence="1" id="KW-1133">Transmembrane helix</keyword>
<dbReference type="SUPFAM" id="SSF55874">
    <property type="entry name" value="ATPase domain of HSP90 chaperone/DNA topoisomerase II/histidine kinase"/>
    <property type="match status" value="1"/>
</dbReference>
<dbReference type="GO" id="GO:0000155">
    <property type="term" value="F:phosphorelay sensor kinase activity"/>
    <property type="evidence" value="ECO:0007669"/>
    <property type="project" value="InterPro"/>
</dbReference>
<evidence type="ECO:0000256" key="1">
    <source>
        <dbReference type="SAM" id="Phobius"/>
    </source>
</evidence>
<dbReference type="RefSeq" id="WP_072994138.1">
    <property type="nucleotide sequence ID" value="NZ_FQYU01000004.1"/>
</dbReference>
<proteinExistence type="predicted"/>
<dbReference type="AlphaFoldDB" id="A0A1M6IS61"/>
<dbReference type="InterPro" id="IPR010559">
    <property type="entry name" value="Sig_transdc_His_kin_internal"/>
</dbReference>
<dbReference type="PANTHER" id="PTHR34220">
    <property type="entry name" value="SENSOR HISTIDINE KINASE YPDA"/>
    <property type="match status" value="1"/>
</dbReference>
<dbReference type="GO" id="GO:0016020">
    <property type="term" value="C:membrane"/>
    <property type="evidence" value="ECO:0007669"/>
    <property type="project" value="InterPro"/>
</dbReference>
<dbReference type="PANTHER" id="PTHR34220:SF7">
    <property type="entry name" value="SENSOR HISTIDINE KINASE YPDA"/>
    <property type="match status" value="1"/>
</dbReference>
<evidence type="ECO:0000313" key="3">
    <source>
        <dbReference type="EMBL" id="SHJ37306.1"/>
    </source>
</evidence>
<feature type="domain" description="Signal transduction histidine kinase internal region" evidence="2">
    <location>
        <begin position="158"/>
        <end position="235"/>
    </location>
</feature>
<keyword evidence="1" id="KW-0812">Transmembrane</keyword>
<feature type="transmembrane region" description="Helical" evidence="1">
    <location>
        <begin position="70"/>
        <end position="86"/>
    </location>
</feature>
<keyword evidence="4" id="KW-1185">Reference proteome</keyword>
<dbReference type="STRING" id="192903.SAMN04488513_104100"/>
<accession>A0A1M6IS61</accession>
<organism evidence="3 4">
    <name type="scientific">Pseudozobellia thermophila</name>
    <dbReference type="NCBI Taxonomy" id="192903"/>
    <lineage>
        <taxon>Bacteria</taxon>
        <taxon>Pseudomonadati</taxon>
        <taxon>Bacteroidota</taxon>
        <taxon>Flavobacteriia</taxon>
        <taxon>Flavobacteriales</taxon>
        <taxon>Flavobacteriaceae</taxon>
        <taxon>Pseudozobellia</taxon>
    </lineage>
</organism>
<evidence type="ECO:0000259" key="2">
    <source>
        <dbReference type="Pfam" id="PF06580"/>
    </source>
</evidence>
<protein>
    <submittedName>
        <fullName evidence="3">Histidine kinase</fullName>
    </submittedName>
</protein>
<sequence>MYKNKKIIFFQHLLIWLVLFSMPYILSYGQDPDINRLIAHFLIPMLFYAIIFYLNFFILIDKFLFPKKTLRFILINLVAIAFFMFLKEQIEDIFFQDLARRPSSDNTKEGPPIKLFLYVQMISYAAPVLFSIAIKTTKQWMRTEAERKEAINFKLQTELQHLRYQLQPHFFFNSLNNIYSLVDISPEKAKSTIHSLSKLMRYLLYETKSETVPLSKEMEFMRKYIDLMRLRLTDKTRVEVDFPTEGQHVQVVPLLFISLIENAFKHGVSAQEEGVISIKMTVENGIVSFSIKNKNFPKTETDRSGSGIGLQNLEKRLQLLYPGRHSFEKKVENGMYSVHLKIEA</sequence>